<keyword evidence="1" id="KW-0472">Membrane</keyword>
<sequence length="76" mass="8486">MMIEKLRQLLTPKVRLWLYAVAVALFSLMLYYNAVDEQAAPLWLNLISTVFVVGGQAIATAHIPRGGSPKNDETNR</sequence>
<proteinExistence type="predicted"/>
<name>A0AB33AE46_9MYCO</name>
<dbReference type="EMBL" id="CP004374">
    <property type="protein sequence ID" value="AGM30073.1"/>
    <property type="molecule type" value="Genomic_DNA"/>
</dbReference>
<protein>
    <submittedName>
        <fullName evidence="2">Membrane protein</fullName>
    </submittedName>
</protein>
<evidence type="ECO:0000256" key="1">
    <source>
        <dbReference type="SAM" id="Phobius"/>
    </source>
</evidence>
<feature type="transmembrane region" description="Helical" evidence="1">
    <location>
        <begin position="40"/>
        <end position="61"/>
    </location>
</feature>
<accession>A0AB33AE46</accession>
<dbReference type="AlphaFoldDB" id="A0AB33AE46"/>
<feature type="transmembrane region" description="Helical" evidence="1">
    <location>
        <begin position="16"/>
        <end position="34"/>
    </location>
</feature>
<reference evidence="2 3" key="1">
    <citation type="journal article" date="2013" name="Genome Announc.">
        <title>Complete Genome Sequence of Mycobacterium massiliense Clinical Strain Asan 50594, Belonging to the Type II Genotype.</title>
        <authorList>
            <person name="Kim B.J."/>
            <person name="Kim B.R."/>
            <person name="Hong S.H."/>
            <person name="Seok S.H."/>
            <person name="Kook Y.H."/>
            <person name="Kim B.J."/>
        </authorList>
    </citation>
    <scope>NUCLEOTIDE SEQUENCE [LARGE SCALE GENOMIC DNA]</scope>
    <source>
        <strain evidence="2 3">50594</strain>
    </source>
</reference>
<keyword evidence="1" id="KW-1133">Transmembrane helix</keyword>
<dbReference type="RefSeq" id="WP_016343118.1">
    <property type="nucleotide sequence ID" value="NC_021282.1"/>
</dbReference>
<evidence type="ECO:0000313" key="3">
    <source>
        <dbReference type="Proteomes" id="UP000013961"/>
    </source>
</evidence>
<dbReference type="Proteomes" id="UP000013961">
    <property type="component" value="Chromosome"/>
</dbReference>
<organism evidence="2 3">
    <name type="scientific">Mycobacteroides abscessus subsp. bolletii 50594</name>
    <dbReference type="NCBI Taxonomy" id="1303024"/>
    <lineage>
        <taxon>Bacteria</taxon>
        <taxon>Bacillati</taxon>
        <taxon>Actinomycetota</taxon>
        <taxon>Actinomycetes</taxon>
        <taxon>Mycobacteriales</taxon>
        <taxon>Mycobacteriaceae</taxon>
        <taxon>Mycobacteroides</taxon>
        <taxon>Mycobacteroides abscessus</taxon>
    </lineage>
</organism>
<evidence type="ECO:0000313" key="2">
    <source>
        <dbReference type="EMBL" id="AGM30073.1"/>
    </source>
</evidence>
<keyword evidence="1" id="KW-0812">Transmembrane</keyword>
<dbReference type="KEGG" id="mabb:MASS_3471"/>
<gene>
    <name evidence="2" type="ORF">MASS_3471</name>
</gene>